<dbReference type="Proteomes" id="UP000635853">
    <property type="component" value="Unassembled WGS sequence"/>
</dbReference>
<evidence type="ECO:0000256" key="13">
    <source>
        <dbReference type="ARBA" id="ARBA00023204"/>
    </source>
</evidence>
<feature type="binding site" evidence="17">
    <location>
        <begin position="645"/>
        <end position="652"/>
    </location>
    <ligand>
        <name>ATP</name>
        <dbReference type="ChEBI" id="CHEBI:30616"/>
    </ligand>
</feature>
<organism evidence="19 20">
    <name type="scientific">Rhodovulum visakhapatnamense</name>
    <dbReference type="NCBI Taxonomy" id="364297"/>
    <lineage>
        <taxon>Bacteria</taxon>
        <taxon>Pseudomonadati</taxon>
        <taxon>Pseudomonadota</taxon>
        <taxon>Alphaproteobacteria</taxon>
        <taxon>Rhodobacterales</taxon>
        <taxon>Paracoccaceae</taxon>
        <taxon>Rhodovulum</taxon>
    </lineage>
</organism>
<evidence type="ECO:0000259" key="18">
    <source>
        <dbReference type="PROSITE" id="PS50893"/>
    </source>
</evidence>
<protein>
    <recommendedName>
        <fullName evidence="15 17">UvrABC system protein A</fullName>
        <shortName evidence="17">UvrA protein</shortName>
    </recommendedName>
    <alternativeName>
        <fullName evidence="16 17">Excinuclease ABC subunit A</fullName>
    </alternativeName>
</protein>
<dbReference type="InterPro" id="IPR027417">
    <property type="entry name" value="P-loop_NTPase"/>
</dbReference>
<dbReference type="Gene3D" id="1.10.8.280">
    <property type="entry name" value="ABC transporter ATPase domain-like"/>
    <property type="match status" value="1"/>
</dbReference>
<proteinExistence type="inferred from homology"/>
<evidence type="ECO:0000256" key="5">
    <source>
        <dbReference type="ARBA" id="ARBA00022741"/>
    </source>
</evidence>
<evidence type="ECO:0000256" key="7">
    <source>
        <dbReference type="ARBA" id="ARBA00022769"/>
    </source>
</evidence>
<evidence type="ECO:0000256" key="12">
    <source>
        <dbReference type="ARBA" id="ARBA00023125"/>
    </source>
</evidence>
<comment type="function">
    <text evidence="17">The UvrABC repair system catalyzes the recognition and processing of DNA lesions. UvrA is an ATPase and a DNA-binding protein. A damage recognition complex composed of 2 UvrA and 2 UvrB subunits scans DNA for abnormalities. When the presence of a lesion has been verified by UvrB, the UvrA molecules dissociate.</text>
</comment>
<keyword evidence="20" id="KW-1185">Reference proteome</keyword>
<keyword evidence="4 17" id="KW-0677">Repeat</keyword>
<accession>A0ABS1RBS4</accession>
<dbReference type="EMBL" id="JAESIL010000007">
    <property type="protein sequence ID" value="MBL3577087.1"/>
    <property type="molecule type" value="Genomic_DNA"/>
</dbReference>
<dbReference type="PROSITE" id="PS00211">
    <property type="entry name" value="ABC_TRANSPORTER_1"/>
    <property type="match status" value="2"/>
</dbReference>
<evidence type="ECO:0000313" key="19">
    <source>
        <dbReference type="EMBL" id="MBL3577087.1"/>
    </source>
</evidence>
<comment type="subcellular location">
    <subcellularLocation>
        <location evidence="1 17">Cytoplasm</location>
    </subcellularLocation>
</comment>
<evidence type="ECO:0000256" key="6">
    <source>
        <dbReference type="ARBA" id="ARBA00022763"/>
    </source>
</evidence>
<evidence type="ECO:0000256" key="17">
    <source>
        <dbReference type="HAMAP-Rule" id="MF_00205"/>
    </source>
</evidence>
<keyword evidence="19" id="KW-0378">Hydrolase</keyword>
<gene>
    <name evidence="17 19" type="primary">uvrA</name>
    <name evidence="19" type="ORF">JMJ92_02785</name>
</gene>
<feature type="zinc finger region" description="C4-type" evidence="17">
    <location>
        <begin position="744"/>
        <end position="770"/>
    </location>
</feature>
<evidence type="ECO:0000256" key="15">
    <source>
        <dbReference type="ARBA" id="ARBA00039316"/>
    </source>
</evidence>
<dbReference type="GO" id="GO:0016787">
    <property type="term" value="F:hydrolase activity"/>
    <property type="evidence" value="ECO:0007669"/>
    <property type="project" value="UniProtKB-KW"/>
</dbReference>
<keyword evidence="2 17" id="KW-0963">Cytoplasm</keyword>
<evidence type="ECO:0000256" key="1">
    <source>
        <dbReference type="ARBA" id="ARBA00004496"/>
    </source>
</evidence>
<keyword evidence="13 17" id="KW-0234">DNA repair</keyword>
<keyword evidence="6 17" id="KW-0227">DNA damage</keyword>
<keyword evidence="12 17" id="KW-0238">DNA-binding</keyword>
<name>A0ABS1RBS4_9RHOB</name>
<dbReference type="InterPro" id="IPR017871">
    <property type="entry name" value="ABC_transporter-like_CS"/>
</dbReference>
<feature type="domain" description="ABC transporter" evidence="18">
    <location>
        <begin position="613"/>
        <end position="941"/>
    </location>
</feature>
<dbReference type="InterPro" id="IPR003439">
    <property type="entry name" value="ABC_transporter-like_ATP-bd"/>
</dbReference>
<keyword evidence="7 17" id="KW-0228">DNA excision</keyword>
<keyword evidence="5 17" id="KW-0547">Nucleotide-binding</keyword>
<evidence type="ECO:0000256" key="14">
    <source>
        <dbReference type="ARBA" id="ARBA00038000"/>
    </source>
</evidence>
<reference evidence="20" key="1">
    <citation type="submission" date="2021-01" db="EMBL/GenBank/DDBJ databases">
        <title>Draft genomes of Rhodovulum sulfidophilum.</title>
        <authorList>
            <person name="Guzman M.S."/>
        </authorList>
    </citation>
    <scope>NUCLEOTIDE SEQUENCE [LARGE SCALE GENOMIC DNA]</scope>
    <source>
        <strain evidence="20">AB19</strain>
    </source>
</reference>
<keyword evidence="8 17" id="KW-0863">Zinc-finger</keyword>
<evidence type="ECO:0000256" key="16">
    <source>
        <dbReference type="ARBA" id="ARBA00042156"/>
    </source>
</evidence>
<keyword evidence="10 17" id="KW-0067">ATP-binding</keyword>
<dbReference type="Gene3D" id="3.40.50.300">
    <property type="entry name" value="P-loop containing nucleotide triphosphate hydrolases"/>
    <property type="match status" value="3"/>
</dbReference>
<dbReference type="Pfam" id="PF17760">
    <property type="entry name" value="UvrA_inter"/>
    <property type="match status" value="1"/>
</dbReference>
<dbReference type="NCBIfam" id="TIGR00630">
    <property type="entry name" value="uvra"/>
    <property type="match status" value="1"/>
</dbReference>
<dbReference type="Pfam" id="PF17755">
    <property type="entry name" value="UvrA_DNA-bind"/>
    <property type="match status" value="1"/>
</dbReference>
<dbReference type="InterPro" id="IPR041552">
    <property type="entry name" value="UvrA_DNA-bd"/>
</dbReference>
<evidence type="ECO:0000256" key="9">
    <source>
        <dbReference type="ARBA" id="ARBA00022833"/>
    </source>
</evidence>
<dbReference type="RefSeq" id="WP_075786324.1">
    <property type="nucleotide sequence ID" value="NZ_JAESIL010000007.1"/>
</dbReference>
<dbReference type="InterPro" id="IPR041102">
    <property type="entry name" value="UvrA_inter"/>
</dbReference>
<comment type="subunit">
    <text evidence="17">Forms a heterotetramer with UvrB during the search for lesions.</text>
</comment>
<comment type="caution">
    <text evidence="19">The sequence shown here is derived from an EMBL/GenBank/DDBJ whole genome shotgun (WGS) entry which is preliminary data.</text>
</comment>
<dbReference type="InterPro" id="IPR004602">
    <property type="entry name" value="UvrA"/>
</dbReference>
<dbReference type="PANTHER" id="PTHR43152:SF3">
    <property type="entry name" value="UVRABC SYSTEM PROTEIN A"/>
    <property type="match status" value="1"/>
</dbReference>
<dbReference type="CDD" id="cd03271">
    <property type="entry name" value="ABC_UvrA_II"/>
    <property type="match status" value="1"/>
</dbReference>
<dbReference type="Gene3D" id="3.30.190.20">
    <property type="match status" value="1"/>
</dbReference>
<dbReference type="Gene3D" id="1.20.1580.10">
    <property type="entry name" value="ABC transporter ATPase like domain"/>
    <property type="match status" value="3"/>
</dbReference>
<dbReference type="HAMAP" id="MF_00205">
    <property type="entry name" value="UvrA"/>
    <property type="match status" value="1"/>
</dbReference>
<keyword evidence="9 17" id="KW-0862">Zinc</keyword>
<evidence type="ECO:0000256" key="11">
    <source>
        <dbReference type="ARBA" id="ARBA00022881"/>
    </source>
</evidence>
<evidence type="ECO:0000256" key="8">
    <source>
        <dbReference type="ARBA" id="ARBA00022771"/>
    </source>
</evidence>
<evidence type="ECO:0000313" key="20">
    <source>
        <dbReference type="Proteomes" id="UP000635853"/>
    </source>
</evidence>
<keyword evidence="17" id="KW-0742">SOS response</keyword>
<dbReference type="NCBIfam" id="NF001503">
    <property type="entry name" value="PRK00349.1"/>
    <property type="match status" value="1"/>
</dbReference>
<dbReference type="PANTHER" id="PTHR43152">
    <property type="entry name" value="UVRABC SYSTEM PROTEIN A"/>
    <property type="match status" value="1"/>
</dbReference>
<feature type="binding site" evidence="17">
    <location>
        <begin position="34"/>
        <end position="41"/>
    </location>
    <ligand>
        <name>ATP</name>
        <dbReference type="ChEBI" id="CHEBI:30616"/>
    </ligand>
</feature>
<dbReference type="SUPFAM" id="SSF52540">
    <property type="entry name" value="P-loop containing nucleoside triphosphate hydrolases"/>
    <property type="match status" value="2"/>
</dbReference>
<evidence type="ECO:0000256" key="4">
    <source>
        <dbReference type="ARBA" id="ARBA00022737"/>
    </source>
</evidence>
<keyword evidence="11 17" id="KW-0267">Excision nuclease</keyword>
<comment type="caution">
    <text evidence="17">Lacks conserved residue(s) required for the propagation of feature annotation.</text>
</comment>
<evidence type="ECO:0000256" key="2">
    <source>
        <dbReference type="ARBA" id="ARBA00022490"/>
    </source>
</evidence>
<keyword evidence="3 17" id="KW-0479">Metal-binding</keyword>
<evidence type="ECO:0000256" key="10">
    <source>
        <dbReference type="ARBA" id="ARBA00022840"/>
    </source>
</evidence>
<dbReference type="CDD" id="cd03270">
    <property type="entry name" value="ABC_UvrA_I"/>
    <property type="match status" value="1"/>
</dbReference>
<comment type="similarity">
    <text evidence="14 17">Belongs to the ABC transporter superfamily. UvrA family.</text>
</comment>
<dbReference type="PROSITE" id="PS50893">
    <property type="entry name" value="ABC_TRANSPORTER_2"/>
    <property type="match status" value="1"/>
</dbReference>
<sequence>MAELKRIEVRGAREHNLKNVDVDIPRDALVVITGLSGSGKSSLAFDTIYAEGQRRYVESLSAYARQFLDMMEKPDVDHISGLSPAISIEQKTTSKNPRSTVGTVTEIYDYMRLLFARAGTPYSPATGLPIEAQQVQDMVDRVLAMEPGTRAHLLAPVIRDRKGEYRKEFIELRKQGFQRVKVDGQFYELDEPPALDKKFRHDIDVVVDRIVVKEGIGTRLADSFRTALDLADGIAVLETAPAEGDPERIVFSENFACPVSGFTIPEIEPRLFSFNAPFGACPDCDGLGVELFFDERLVVPDAALTVYDGAIAPWRKGKSPYFRQTIEAIARHYGFQRDTPWKDLPAKVQQVFLRGSGDEEIPFRYDEGGRVYQVTRPFEGVIPNMERRYRETDSAWVREEFENYQNNRPCQSCCGYRLRPEALAVKIAGLHVGQVVQMSIREAHAWVQTVPEHLTNQKNEIARAILKEIRERLGFLNNVGLDYLTLARNSGTLSGGESQRIRLASQIGSGLTGVLYVLDEPSIGLHQRDNGRLLTTLKNLRDQGNSVLVVEHDEEAIREADYVLDLGPGAGVHGGQIVARGTPEEIAADPASVTGQYLSGTREIAVPTERRPGSGKAVTVVKASGNNLHEVTARFPLGKFVCVTGVSGGGKSTLTIETLFKTASMRLNGARQTPAPCETIKGLEHLDKVIDIDQRPIGRTPRSNPATYTGAFTPIRDWFAGLPEAKARGYKPGRFSFNVKGGRCEACQGDGVIKIEMHFLPDVYVTCETCHGARYNRETLEIRFKGKSIADVLDMTVEDAQDFFKAVPSIREKMDALMHVGLGYIKVGQQATTLSGGEAQRVKLSKELSKRATGRTLYILDEPTTGLHFEDVRKLLEVLHELVDQGNTVVVIEHNLDVIKTADWIIDIGPEGGDGGGRIVAEGTPEEVAACEASHTGRYLKDMLKPRQVAAE</sequence>
<evidence type="ECO:0000256" key="3">
    <source>
        <dbReference type="ARBA" id="ARBA00022723"/>
    </source>
</evidence>